<dbReference type="AlphaFoldDB" id="A0AAQ1GCK8"/>
<feature type="transmembrane region" description="Helical" evidence="8">
    <location>
        <begin position="133"/>
        <end position="166"/>
    </location>
</feature>
<reference evidence="10 11" key="1">
    <citation type="submission" date="2016-10" db="EMBL/GenBank/DDBJ databases">
        <authorList>
            <person name="Varghese N."/>
            <person name="Submissions S."/>
        </authorList>
    </citation>
    <scope>NUCLEOTIDE SEQUENCE [LARGE SCALE GENOMIC DNA]</scope>
    <source>
        <strain evidence="10 11">LMG 22274</strain>
    </source>
</reference>
<evidence type="ECO:0000256" key="2">
    <source>
        <dbReference type="ARBA" id="ARBA00007069"/>
    </source>
</evidence>
<evidence type="ECO:0000256" key="6">
    <source>
        <dbReference type="ARBA" id="ARBA00022989"/>
    </source>
</evidence>
<dbReference type="Proteomes" id="UP000183529">
    <property type="component" value="Unassembled WGS sequence"/>
</dbReference>
<keyword evidence="7 8" id="KW-0472">Membrane</keyword>
<keyword evidence="4" id="KW-1003">Cell membrane</keyword>
<evidence type="ECO:0000256" key="8">
    <source>
        <dbReference type="RuleBase" id="RU363032"/>
    </source>
</evidence>
<proteinExistence type="inferred from homology"/>
<feature type="transmembrane region" description="Helical" evidence="8">
    <location>
        <begin position="100"/>
        <end position="121"/>
    </location>
</feature>
<dbReference type="Pfam" id="PF00528">
    <property type="entry name" value="BPD_transp_1"/>
    <property type="match status" value="1"/>
</dbReference>
<dbReference type="GO" id="GO:0005886">
    <property type="term" value="C:plasma membrane"/>
    <property type="evidence" value="ECO:0007669"/>
    <property type="project" value="UniProtKB-SubCell"/>
</dbReference>
<comment type="caution">
    <text evidence="10">The sequence shown here is derived from an EMBL/GenBank/DDBJ whole genome shotgun (WGS) entry which is preliminary data.</text>
</comment>
<name>A0AAQ1GCK8_9BURK</name>
<comment type="subcellular location">
    <subcellularLocation>
        <location evidence="1 8">Cell membrane</location>
        <topology evidence="1 8">Multi-pass membrane protein</topology>
    </subcellularLocation>
</comment>
<evidence type="ECO:0000256" key="5">
    <source>
        <dbReference type="ARBA" id="ARBA00022692"/>
    </source>
</evidence>
<feature type="transmembrane region" description="Helical" evidence="8">
    <location>
        <begin position="197"/>
        <end position="216"/>
    </location>
</feature>
<feature type="transmembrane region" description="Helical" evidence="8">
    <location>
        <begin position="292"/>
        <end position="312"/>
    </location>
</feature>
<protein>
    <submittedName>
        <fullName evidence="10">Spermidine/putrescine transport system permease protein</fullName>
    </submittedName>
</protein>
<accession>A0AAQ1GCK8</accession>
<sequence>MSMTTTSNAAVPRAVPPRDGLVRRASGFLHRHANLYLLLLLLPPLLWFGVVYLGSLFALLLQSVWRFDDFTMAVSPDFTLANYVALIRDPANLDVVLRTTGMACCVTIASALLAFPVAYYMARYARGWKKGLFYVAVMLPMWASYIVKVYAWTVILAQGGVLYWIIDTLHLRGALDALLRVPVIGGDSLSTSNIGRFLVFTYIWLPFMILPIQAAIERIPANLLQASADLGAHPRQTFRTVILPLAFPGIAAGSIFTFSLTLGDYIIPQLVGPSGLFIGTMVYTMQGSIGNVPMAAAFTVVPMVLIGVYLAVAKRLGAFDAL</sequence>
<dbReference type="PROSITE" id="PS50928">
    <property type="entry name" value="ABC_TM1"/>
    <property type="match status" value="1"/>
</dbReference>
<evidence type="ECO:0000313" key="10">
    <source>
        <dbReference type="EMBL" id="SEJ19906.1"/>
    </source>
</evidence>
<keyword evidence="3 8" id="KW-0813">Transport</keyword>
<dbReference type="PANTHER" id="PTHR42929:SF1">
    <property type="entry name" value="INNER MEMBRANE ABC TRANSPORTER PERMEASE PROTEIN YDCU-RELATED"/>
    <property type="match status" value="1"/>
</dbReference>
<feature type="transmembrane region" description="Helical" evidence="8">
    <location>
        <begin position="33"/>
        <end position="61"/>
    </location>
</feature>
<evidence type="ECO:0000256" key="1">
    <source>
        <dbReference type="ARBA" id="ARBA00004651"/>
    </source>
</evidence>
<feature type="domain" description="ABC transmembrane type-1" evidence="9">
    <location>
        <begin position="96"/>
        <end position="313"/>
    </location>
</feature>
<dbReference type="PANTHER" id="PTHR42929">
    <property type="entry name" value="INNER MEMBRANE ABC TRANSPORTER PERMEASE PROTEIN YDCU-RELATED-RELATED"/>
    <property type="match status" value="1"/>
</dbReference>
<evidence type="ECO:0000256" key="7">
    <source>
        <dbReference type="ARBA" id="ARBA00023136"/>
    </source>
</evidence>
<organism evidence="10 11">
    <name type="scientific">Paraburkholderia tropica</name>
    <dbReference type="NCBI Taxonomy" id="92647"/>
    <lineage>
        <taxon>Bacteria</taxon>
        <taxon>Pseudomonadati</taxon>
        <taxon>Pseudomonadota</taxon>
        <taxon>Betaproteobacteria</taxon>
        <taxon>Burkholderiales</taxon>
        <taxon>Burkholderiaceae</taxon>
        <taxon>Paraburkholderia</taxon>
    </lineage>
</organism>
<dbReference type="InterPro" id="IPR000515">
    <property type="entry name" value="MetI-like"/>
</dbReference>
<gene>
    <name evidence="10" type="ORF">SAMN05216550_103127</name>
</gene>
<keyword evidence="5 8" id="KW-0812">Transmembrane</keyword>
<evidence type="ECO:0000256" key="3">
    <source>
        <dbReference type="ARBA" id="ARBA00022448"/>
    </source>
</evidence>
<dbReference type="CDD" id="cd06261">
    <property type="entry name" value="TM_PBP2"/>
    <property type="match status" value="1"/>
</dbReference>
<keyword evidence="6 8" id="KW-1133">Transmembrane helix</keyword>
<dbReference type="EMBL" id="FNZM01000003">
    <property type="protein sequence ID" value="SEJ19906.1"/>
    <property type="molecule type" value="Genomic_DNA"/>
</dbReference>
<evidence type="ECO:0000259" key="9">
    <source>
        <dbReference type="PROSITE" id="PS50928"/>
    </source>
</evidence>
<dbReference type="GO" id="GO:0055085">
    <property type="term" value="P:transmembrane transport"/>
    <property type="evidence" value="ECO:0007669"/>
    <property type="project" value="InterPro"/>
</dbReference>
<dbReference type="InterPro" id="IPR035906">
    <property type="entry name" value="MetI-like_sf"/>
</dbReference>
<feature type="transmembrane region" description="Helical" evidence="8">
    <location>
        <begin position="237"/>
        <end position="260"/>
    </location>
</feature>
<dbReference type="SUPFAM" id="SSF161098">
    <property type="entry name" value="MetI-like"/>
    <property type="match status" value="1"/>
</dbReference>
<comment type="similarity">
    <text evidence="2">Belongs to the binding-protein-dependent transport system permease family. CysTW subfamily.</text>
</comment>
<evidence type="ECO:0000313" key="11">
    <source>
        <dbReference type="Proteomes" id="UP000183529"/>
    </source>
</evidence>
<evidence type="ECO:0000256" key="4">
    <source>
        <dbReference type="ARBA" id="ARBA00022475"/>
    </source>
</evidence>
<dbReference type="Gene3D" id="1.10.3720.10">
    <property type="entry name" value="MetI-like"/>
    <property type="match status" value="1"/>
</dbReference>